<dbReference type="Proteomes" id="UP000000639">
    <property type="component" value="Chromosome"/>
</dbReference>
<comment type="subcellular location">
    <subcellularLocation>
        <location evidence="5">Secreted</location>
    </subcellularLocation>
    <subcellularLocation>
        <location evidence="5">Bacterial flagellum</location>
    </subcellularLocation>
</comment>
<keyword evidence="8" id="KW-0282">Flagellum</keyword>
<keyword evidence="3" id="KW-0175">Coiled coil</keyword>
<reference evidence="8 9" key="1">
    <citation type="submission" date="2007-01" db="EMBL/GenBank/DDBJ databases">
        <title>Complete sequence of Psychromonas ingrahamii 37.</title>
        <authorList>
            <consortium name="US DOE Joint Genome Institute"/>
            <person name="Copeland A."/>
            <person name="Lucas S."/>
            <person name="Lapidus A."/>
            <person name="Barry K."/>
            <person name="Detter J.C."/>
            <person name="Glavina del Rio T."/>
            <person name="Hammon N."/>
            <person name="Israni S."/>
            <person name="Dalin E."/>
            <person name="Tice H."/>
            <person name="Pitluck S."/>
            <person name="Thompson L.S."/>
            <person name="Brettin T."/>
            <person name="Bruce D."/>
            <person name="Han C."/>
            <person name="Tapia R."/>
            <person name="Schmutz J."/>
            <person name="Larimer F."/>
            <person name="Land M."/>
            <person name="Hauser L."/>
            <person name="Kyrpides N."/>
            <person name="Ivanova N."/>
            <person name="Staley J."/>
            <person name="Richardson P."/>
        </authorList>
    </citation>
    <scope>NUCLEOTIDE SEQUENCE [LARGE SCALE GENOMIC DNA]</scope>
    <source>
        <strain evidence="8 9">37</strain>
    </source>
</reference>
<dbReference type="InterPro" id="IPR003481">
    <property type="entry name" value="FliD_N"/>
</dbReference>
<dbReference type="STRING" id="357804.Ping_3586"/>
<feature type="domain" description="Flagellar hook-associated protein 2 N-terminal" evidence="6">
    <location>
        <begin position="2"/>
        <end position="98"/>
    </location>
</feature>
<evidence type="ECO:0000256" key="5">
    <source>
        <dbReference type="RuleBase" id="RU362066"/>
    </source>
</evidence>
<feature type="domain" description="Flagellar hook-associated protein 2 C-terminal" evidence="7">
    <location>
        <begin position="226"/>
        <end position="439"/>
    </location>
</feature>
<keyword evidence="5" id="KW-0964">Secreted</keyword>
<keyword evidence="8" id="KW-0966">Cell projection</keyword>
<dbReference type="InterPro" id="IPR010809">
    <property type="entry name" value="FliD_C"/>
</dbReference>
<evidence type="ECO:0000256" key="2">
    <source>
        <dbReference type="ARBA" id="ARBA00011255"/>
    </source>
</evidence>
<dbReference type="AlphaFoldDB" id="A1T0K4"/>
<comment type="subunit">
    <text evidence="2 5">Homopentamer.</text>
</comment>
<dbReference type="HOGENOM" id="CLU_015182_7_0_6"/>
<dbReference type="GO" id="GO:0009421">
    <property type="term" value="C:bacterial-type flagellum filament cap"/>
    <property type="evidence" value="ECO:0007669"/>
    <property type="project" value="InterPro"/>
</dbReference>
<dbReference type="Gene3D" id="3.30.70.2120">
    <property type="match status" value="1"/>
</dbReference>
<evidence type="ECO:0000259" key="7">
    <source>
        <dbReference type="Pfam" id="PF07195"/>
    </source>
</evidence>
<dbReference type="EMBL" id="CP000510">
    <property type="protein sequence ID" value="ABM05269.1"/>
    <property type="molecule type" value="Genomic_DNA"/>
</dbReference>
<evidence type="ECO:0000256" key="1">
    <source>
        <dbReference type="ARBA" id="ARBA00009764"/>
    </source>
</evidence>
<dbReference type="Pfam" id="PF02465">
    <property type="entry name" value="FliD_N"/>
    <property type="match status" value="1"/>
</dbReference>
<dbReference type="Pfam" id="PF07195">
    <property type="entry name" value="FliD_C"/>
    <property type="match status" value="1"/>
</dbReference>
<gene>
    <name evidence="8" type="ordered locus">Ping_3586</name>
</gene>
<accession>A1T0K4</accession>
<dbReference type="GO" id="GO:0007155">
    <property type="term" value="P:cell adhesion"/>
    <property type="evidence" value="ECO:0007669"/>
    <property type="project" value="InterPro"/>
</dbReference>
<keyword evidence="4 5" id="KW-0975">Bacterial flagellum</keyword>
<evidence type="ECO:0000313" key="8">
    <source>
        <dbReference type="EMBL" id="ABM05269.1"/>
    </source>
</evidence>
<evidence type="ECO:0000313" key="9">
    <source>
        <dbReference type="Proteomes" id="UP000000639"/>
    </source>
</evidence>
<organism evidence="8 9">
    <name type="scientific">Psychromonas ingrahamii (strain DSM 17664 / CCUG 51855 / 37)</name>
    <dbReference type="NCBI Taxonomy" id="357804"/>
    <lineage>
        <taxon>Bacteria</taxon>
        <taxon>Pseudomonadati</taxon>
        <taxon>Pseudomonadota</taxon>
        <taxon>Gammaproteobacteria</taxon>
        <taxon>Alteromonadales</taxon>
        <taxon>Psychromonadaceae</taxon>
        <taxon>Psychromonas</taxon>
    </lineage>
</organism>
<dbReference type="eggNOG" id="COG1345">
    <property type="taxonomic scope" value="Bacteria"/>
</dbReference>
<dbReference type="GO" id="GO:0009424">
    <property type="term" value="C:bacterial-type flagellum hook"/>
    <property type="evidence" value="ECO:0007669"/>
    <property type="project" value="UniProtKB-UniRule"/>
</dbReference>
<protein>
    <recommendedName>
        <fullName evidence="5">Flagellar hook-associated protein 2</fullName>
        <shortName evidence="5">HAP2</shortName>
    </recommendedName>
    <alternativeName>
        <fullName evidence="5">Flagellar cap protein</fullName>
    </alternativeName>
</protein>
<evidence type="ECO:0000259" key="6">
    <source>
        <dbReference type="Pfam" id="PF02465"/>
    </source>
</evidence>
<dbReference type="PANTHER" id="PTHR30288">
    <property type="entry name" value="FLAGELLAR CAP/ASSEMBLY PROTEIN FLID"/>
    <property type="match status" value="1"/>
</dbReference>
<dbReference type="KEGG" id="pin:Ping_3586"/>
<evidence type="ECO:0000256" key="4">
    <source>
        <dbReference type="ARBA" id="ARBA00023143"/>
    </source>
</evidence>
<keyword evidence="8" id="KW-0969">Cilium</keyword>
<dbReference type="GO" id="GO:0071973">
    <property type="term" value="P:bacterial-type flagellum-dependent cell motility"/>
    <property type="evidence" value="ECO:0007669"/>
    <property type="project" value="TreeGrafter"/>
</dbReference>
<dbReference type="PANTHER" id="PTHR30288:SF0">
    <property type="entry name" value="FLAGELLAR HOOK-ASSOCIATED PROTEIN 2"/>
    <property type="match status" value="1"/>
</dbReference>
<comment type="similarity">
    <text evidence="1 5">Belongs to the FliD family.</text>
</comment>
<dbReference type="OrthoDB" id="9810816at2"/>
<dbReference type="InterPro" id="IPR040026">
    <property type="entry name" value="FliD"/>
</dbReference>
<dbReference type="RefSeq" id="WP_011771817.1">
    <property type="nucleotide sequence ID" value="NC_008709.1"/>
</dbReference>
<evidence type="ECO:0000256" key="3">
    <source>
        <dbReference type="ARBA" id="ARBA00023054"/>
    </source>
</evidence>
<sequence length="447" mass="48495">MIDPVSMATQLASWEVYPFETSANLRLKELSGKRSALSSINTELSAFNRTLENLSGYNKTVTKNSATSSDEDFLTAKAGAKAQAGNYQLFVEQLAQHHQLATQLPSGTTQDSFVPASGVLTMNINGESFTVDLAVADKVGNGELSYLDLVTAINNAPDNTGVSASLVISNGQIQLLFSGDKTGAENSVSISSSTADSVFDTAMNSNNMTELLKSQDAIAWLGVENSGLKLQNSSNEMEGVFSGVDLTLKKAHQSGEAGETIIIDADKQGTKDVMDALVKQYNKIASTIDKYSATGNTEGQSRGALASDPTTRSIKNSLRGVFQQTFDGITMGELGFEFSRDGTLSFDGDTFEAFQKTSTADIEEIFRGEGMFLSQLQGKLDIYNDNSSGTIKNQIESIDIQKSRVDNKLESLDRKYENFYARYLKQYTSLSTLQTQMNNISTMFSQY</sequence>
<keyword evidence="9" id="KW-1185">Reference proteome</keyword>
<name>A1T0K4_PSYIN</name>
<dbReference type="GO" id="GO:0005576">
    <property type="term" value="C:extracellular region"/>
    <property type="evidence" value="ECO:0007669"/>
    <property type="project" value="UniProtKB-SubCell"/>
</dbReference>
<comment type="function">
    <text evidence="5">Required for morphogenesis and for the elongation of the flagellar filament by facilitating polymerization of the flagellin monomers at the tip of growing filament. Forms a capping structure, which prevents flagellin subunits (transported through the central channel of the flagellum) from leaking out without polymerization at the distal end.</text>
</comment>
<proteinExistence type="inferred from homology"/>